<evidence type="ECO:0000313" key="1">
    <source>
        <dbReference type="EMBL" id="KAJ8418623.1"/>
    </source>
</evidence>
<dbReference type="EMBL" id="JAINUG010000001">
    <property type="protein sequence ID" value="KAJ8418623.1"/>
    <property type="molecule type" value="Genomic_DNA"/>
</dbReference>
<organism evidence="1 2">
    <name type="scientific">Aldrovandia affinis</name>
    <dbReference type="NCBI Taxonomy" id="143900"/>
    <lineage>
        <taxon>Eukaryota</taxon>
        <taxon>Metazoa</taxon>
        <taxon>Chordata</taxon>
        <taxon>Craniata</taxon>
        <taxon>Vertebrata</taxon>
        <taxon>Euteleostomi</taxon>
        <taxon>Actinopterygii</taxon>
        <taxon>Neopterygii</taxon>
        <taxon>Teleostei</taxon>
        <taxon>Notacanthiformes</taxon>
        <taxon>Halosauridae</taxon>
        <taxon>Aldrovandia</taxon>
    </lineage>
</organism>
<protein>
    <submittedName>
        <fullName evidence="1">Uncharacterized protein</fullName>
    </submittedName>
</protein>
<dbReference type="AlphaFoldDB" id="A0AAD7TEA4"/>
<name>A0AAD7TEA4_9TELE</name>
<evidence type="ECO:0000313" key="2">
    <source>
        <dbReference type="Proteomes" id="UP001221898"/>
    </source>
</evidence>
<reference evidence="1" key="1">
    <citation type="journal article" date="2023" name="Science">
        <title>Genome structures resolve the early diversification of teleost fishes.</title>
        <authorList>
            <person name="Parey E."/>
            <person name="Louis A."/>
            <person name="Montfort J."/>
            <person name="Bouchez O."/>
            <person name="Roques C."/>
            <person name="Iampietro C."/>
            <person name="Lluch J."/>
            <person name="Castinel A."/>
            <person name="Donnadieu C."/>
            <person name="Desvignes T."/>
            <person name="Floi Bucao C."/>
            <person name="Jouanno E."/>
            <person name="Wen M."/>
            <person name="Mejri S."/>
            <person name="Dirks R."/>
            <person name="Jansen H."/>
            <person name="Henkel C."/>
            <person name="Chen W.J."/>
            <person name="Zahm M."/>
            <person name="Cabau C."/>
            <person name="Klopp C."/>
            <person name="Thompson A.W."/>
            <person name="Robinson-Rechavi M."/>
            <person name="Braasch I."/>
            <person name="Lecointre G."/>
            <person name="Bobe J."/>
            <person name="Postlethwait J.H."/>
            <person name="Berthelot C."/>
            <person name="Roest Crollius H."/>
            <person name="Guiguen Y."/>
        </authorList>
    </citation>
    <scope>NUCLEOTIDE SEQUENCE</scope>
    <source>
        <strain evidence="1">NC1722</strain>
    </source>
</reference>
<comment type="caution">
    <text evidence="1">The sequence shown here is derived from an EMBL/GenBank/DDBJ whole genome shotgun (WGS) entry which is preliminary data.</text>
</comment>
<accession>A0AAD7TEA4</accession>
<gene>
    <name evidence="1" type="ORF">AAFF_G00001220</name>
</gene>
<proteinExistence type="predicted"/>
<dbReference type="Proteomes" id="UP001221898">
    <property type="component" value="Unassembled WGS sequence"/>
</dbReference>
<sequence>MKPFRFPHCRHMHPSDWTRVLRGSDFCGARHLPTMTLTGGRLRTSWLLPYSRGYAIGHLADFQAEPVLVVHSDLPYAGTSTCCLSSRCADRQTNIGATLLYLVCQEGHLTVVEYLVKDCGVDILGT</sequence>
<keyword evidence="2" id="KW-1185">Reference proteome</keyword>